<dbReference type="RefSeq" id="XP_041185633.1">
    <property type="nucleotide sequence ID" value="XM_041333776.1"/>
</dbReference>
<comment type="caution">
    <text evidence="1">The sequence shown here is derived from an EMBL/GenBank/DDBJ whole genome shotgun (WGS) entry which is preliminary data.</text>
</comment>
<dbReference type="EMBL" id="JABBWG010000168">
    <property type="protein sequence ID" value="KAG1798702.1"/>
    <property type="molecule type" value="Genomic_DNA"/>
</dbReference>
<dbReference type="OrthoDB" id="2648464at2759"/>
<proteinExistence type="predicted"/>
<dbReference type="AlphaFoldDB" id="A0A9P7DMX0"/>
<accession>A0A9P7DMX0</accession>
<name>A0A9P7DMX0_9AGAM</name>
<sequence>MAHKQDPPVSMSRQCLATKRWLAKPGYFRVQDMQNAKACVRMANTTPEVNNGSILTMESDLPCSCNSLTLQDIKNMANCWQKGWVEKSEHLWDGAYEKLLEEVKFFEVKVANSKTK</sequence>
<evidence type="ECO:0000313" key="2">
    <source>
        <dbReference type="Proteomes" id="UP000807769"/>
    </source>
</evidence>
<dbReference type="Proteomes" id="UP000807769">
    <property type="component" value="Unassembled WGS sequence"/>
</dbReference>
<organism evidence="1 2">
    <name type="scientific">Suillus subaureus</name>
    <dbReference type="NCBI Taxonomy" id="48587"/>
    <lineage>
        <taxon>Eukaryota</taxon>
        <taxon>Fungi</taxon>
        <taxon>Dikarya</taxon>
        <taxon>Basidiomycota</taxon>
        <taxon>Agaricomycotina</taxon>
        <taxon>Agaricomycetes</taxon>
        <taxon>Agaricomycetidae</taxon>
        <taxon>Boletales</taxon>
        <taxon>Suillineae</taxon>
        <taxon>Suillaceae</taxon>
        <taxon>Suillus</taxon>
    </lineage>
</organism>
<keyword evidence="2" id="KW-1185">Reference proteome</keyword>
<protein>
    <submittedName>
        <fullName evidence="1">Uncharacterized protein</fullName>
    </submittedName>
</protein>
<dbReference type="GeneID" id="64627793"/>
<gene>
    <name evidence="1" type="ORF">BJ212DRAFT_1305706</name>
</gene>
<reference evidence="1" key="1">
    <citation type="journal article" date="2020" name="New Phytol.">
        <title>Comparative genomics reveals dynamic genome evolution in host specialist ectomycorrhizal fungi.</title>
        <authorList>
            <person name="Lofgren L.A."/>
            <person name="Nguyen N.H."/>
            <person name="Vilgalys R."/>
            <person name="Ruytinx J."/>
            <person name="Liao H.L."/>
            <person name="Branco S."/>
            <person name="Kuo A."/>
            <person name="LaButti K."/>
            <person name="Lipzen A."/>
            <person name="Andreopoulos W."/>
            <person name="Pangilinan J."/>
            <person name="Riley R."/>
            <person name="Hundley H."/>
            <person name="Na H."/>
            <person name="Barry K."/>
            <person name="Grigoriev I.V."/>
            <person name="Stajich J.E."/>
            <person name="Kennedy P.G."/>
        </authorList>
    </citation>
    <scope>NUCLEOTIDE SEQUENCE</scope>
    <source>
        <strain evidence="1">MN1</strain>
    </source>
</reference>
<evidence type="ECO:0000313" key="1">
    <source>
        <dbReference type="EMBL" id="KAG1798702.1"/>
    </source>
</evidence>